<evidence type="ECO:0000256" key="21">
    <source>
        <dbReference type="PROSITE-ProRule" id="PRU10141"/>
    </source>
</evidence>
<dbReference type="InterPro" id="IPR001611">
    <property type="entry name" value="Leu-rich_rpt"/>
</dbReference>
<dbReference type="Pfam" id="PF13855">
    <property type="entry name" value="LRR_8"/>
    <property type="match status" value="5"/>
</dbReference>
<evidence type="ECO:0000256" key="2">
    <source>
        <dbReference type="ARBA" id="ARBA00008684"/>
    </source>
</evidence>
<dbReference type="PANTHER" id="PTHR27008:SF585">
    <property type="entry name" value="PROTEIN KINASE DOMAIN-CONTAINING PROTEIN"/>
    <property type="match status" value="1"/>
</dbReference>
<evidence type="ECO:0000256" key="6">
    <source>
        <dbReference type="ARBA" id="ARBA00022553"/>
    </source>
</evidence>
<feature type="domain" description="Protein kinase" evidence="24">
    <location>
        <begin position="948"/>
        <end position="1213"/>
    </location>
</feature>
<keyword evidence="9 22" id="KW-0812">Transmembrane</keyword>
<evidence type="ECO:0000256" key="15">
    <source>
        <dbReference type="ARBA" id="ARBA00022989"/>
    </source>
</evidence>
<dbReference type="PANTHER" id="PTHR27008">
    <property type="entry name" value="OS04G0122200 PROTEIN"/>
    <property type="match status" value="1"/>
</dbReference>
<keyword evidence="18" id="KW-0325">Glycoprotein</keyword>
<evidence type="ECO:0000256" key="14">
    <source>
        <dbReference type="ARBA" id="ARBA00022840"/>
    </source>
</evidence>
<dbReference type="Proteomes" id="UP000250235">
    <property type="component" value="Unassembled WGS sequence"/>
</dbReference>
<evidence type="ECO:0000313" key="25">
    <source>
        <dbReference type="EMBL" id="KZV57060.1"/>
    </source>
</evidence>
<feature type="transmembrane region" description="Helical" evidence="22">
    <location>
        <begin position="2368"/>
        <end position="2384"/>
    </location>
</feature>
<name>A0A2Z7DBI5_9LAMI</name>
<dbReference type="Pfam" id="PF09335">
    <property type="entry name" value="VTT_dom"/>
    <property type="match status" value="1"/>
</dbReference>
<accession>A0A2Z7DBI5</accession>
<keyword evidence="26" id="KW-1185">Reference proteome</keyword>
<dbReference type="SMART" id="SM00369">
    <property type="entry name" value="LRR_TYP"/>
    <property type="match status" value="27"/>
</dbReference>
<evidence type="ECO:0000256" key="13">
    <source>
        <dbReference type="ARBA" id="ARBA00022777"/>
    </source>
</evidence>
<dbReference type="InterPro" id="IPR017441">
    <property type="entry name" value="Protein_kinase_ATP_BS"/>
</dbReference>
<feature type="chain" id="PRO_5016341080" description="non-specific serine/threonine protein kinase" evidence="23">
    <location>
        <begin position="23"/>
        <end position="2391"/>
    </location>
</feature>
<feature type="signal peptide" evidence="23">
    <location>
        <begin position="1"/>
        <end position="22"/>
    </location>
</feature>
<evidence type="ECO:0000256" key="3">
    <source>
        <dbReference type="ARBA" id="ARBA00012513"/>
    </source>
</evidence>
<feature type="transmembrane region" description="Helical" evidence="22">
    <location>
        <begin position="2160"/>
        <end position="2180"/>
    </location>
</feature>
<keyword evidence="12 21" id="KW-0547">Nucleotide-binding</keyword>
<keyword evidence="10 23" id="KW-0732">Signal</keyword>
<dbReference type="GO" id="GO:0005886">
    <property type="term" value="C:plasma membrane"/>
    <property type="evidence" value="ECO:0007669"/>
    <property type="project" value="UniProtKB-SubCell"/>
</dbReference>
<organism evidence="25 26">
    <name type="scientific">Dorcoceras hygrometricum</name>
    <dbReference type="NCBI Taxonomy" id="472368"/>
    <lineage>
        <taxon>Eukaryota</taxon>
        <taxon>Viridiplantae</taxon>
        <taxon>Streptophyta</taxon>
        <taxon>Embryophyta</taxon>
        <taxon>Tracheophyta</taxon>
        <taxon>Spermatophyta</taxon>
        <taxon>Magnoliopsida</taxon>
        <taxon>eudicotyledons</taxon>
        <taxon>Gunneridae</taxon>
        <taxon>Pentapetalae</taxon>
        <taxon>asterids</taxon>
        <taxon>lamiids</taxon>
        <taxon>Lamiales</taxon>
        <taxon>Gesneriaceae</taxon>
        <taxon>Didymocarpoideae</taxon>
        <taxon>Trichosporeae</taxon>
        <taxon>Loxocarpinae</taxon>
        <taxon>Dorcoceras</taxon>
    </lineage>
</organism>
<dbReference type="GO" id="GO:0006952">
    <property type="term" value="P:defense response"/>
    <property type="evidence" value="ECO:0007669"/>
    <property type="project" value="UniProtKB-ARBA"/>
</dbReference>
<evidence type="ECO:0000256" key="18">
    <source>
        <dbReference type="ARBA" id="ARBA00023180"/>
    </source>
</evidence>
<evidence type="ECO:0000256" key="10">
    <source>
        <dbReference type="ARBA" id="ARBA00022729"/>
    </source>
</evidence>
<evidence type="ECO:0000256" key="5">
    <source>
        <dbReference type="ARBA" id="ARBA00022527"/>
    </source>
</evidence>
<dbReference type="GO" id="GO:0005524">
    <property type="term" value="F:ATP binding"/>
    <property type="evidence" value="ECO:0007669"/>
    <property type="project" value="UniProtKB-UniRule"/>
</dbReference>
<dbReference type="Pfam" id="PF08263">
    <property type="entry name" value="LRRNT_2"/>
    <property type="match status" value="2"/>
</dbReference>
<keyword evidence="4" id="KW-1003">Cell membrane</keyword>
<dbReference type="InterPro" id="IPR032675">
    <property type="entry name" value="LRR_dom_sf"/>
</dbReference>
<dbReference type="FunFam" id="3.80.10.10:FF:000041">
    <property type="entry name" value="LRR receptor-like serine/threonine-protein kinase ERECTA"/>
    <property type="match status" value="2"/>
</dbReference>
<dbReference type="Gene3D" id="1.10.510.10">
    <property type="entry name" value="Transferase(Phosphotransferase) domain 1"/>
    <property type="match status" value="2"/>
</dbReference>
<keyword evidence="13" id="KW-0418">Kinase</keyword>
<reference evidence="25 26" key="1">
    <citation type="journal article" date="2015" name="Proc. Natl. Acad. Sci. U.S.A.">
        <title>The resurrection genome of Boea hygrometrica: A blueprint for survival of dehydration.</title>
        <authorList>
            <person name="Xiao L."/>
            <person name="Yang G."/>
            <person name="Zhang L."/>
            <person name="Yang X."/>
            <person name="Zhao S."/>
            <person name="Ji Z."/>
            <person name="Zhou Q."/>
            <person name="Hu M."/>
            <person name="Wang Y."/>
            <person name="Chen M."/>
            <person name="Xu Y."/>
            <person name="Jin H."/>
            <person name="Xiao X."/>
            <person name="Hu G."/>
            <person name="Bao F."/>
            <person name="Hu Y."/>
            <person name="Wan P."/>
            <person name="Li L."/>
            <person name="Deng X."/>
            <person name="Kuang T."/>
            <person name="Xiang C."/>
            <person name="Zhu J.K."/>
            <person name="Oliver M.J."/>
            <person name="He Y."/>
        </authorList>
    </citation>
    <scope>NUCLEOTIDE SEQUENCE [LARGE SCALE GENOMIC DNA]</scope>
    <source>
        <strain evidence="26">cv. XS01</strain>
    </source>
</reference>
<keyword evidence="11" id="KW-0677">Repeat</keyword>
<dbReference type="InterPro" id="IPR001245">
    <property type="entry name" value="Ser-Thr/Tyr_kinase_cat_dom"/>
</dbReference>
<sequence length="2391" mass="263745">MEIKLSFLIAFSVLRTLTFSKASTSAETHPNYSNFDEESLLAFKSRITSDPFDILSRNWSTDNGDSFCFWVGVSCGPDQRITALDLHGWNLEGTIAPNLGNLTFLTSLDLGLNSFTGRIPEELSGLRRLRVLNLGANNLTGTVPLFLGTLTELEHILLSSNSFSGAIPRLSNLSRLEILSLSSNGFSGAVPKEIGDLTMLKELYLGRNNLEGGISLEIGNLSSLQILAIGFNNFTGAIPNGIFNISSLQVIDVTNNDFTGTIPVDFCDHFSKLNVLRLTSNSLSGVIPTNIYKCRSLEILSLSANEFAGSIPEEIGELAMLRELYLGGNNLGGVIPEGIGNLSRIEILSAYGNSISGEIPSSIFNLSYLRQLNLSSNYLSGGLPLAIKLPNLEQLRLESNHLRGQIFPNLLHCKKLVLLSMWDNELTDTIPKQVGNLTQLKILDLEHNKMNGEIPTELGDLKLEVLYLYTNGFSGSIPDSIFNMSTLMMLDLHDNQFRGQLPRNMGTWLPNLRQLILAGNNLSGSIPATLNNASNLVVIRMENNSFTGMLPDFGSLRLLRFLFLGNNNLFGGNPNQEMRFISSLVNSPVLEDLELSTNQLSGILPTSLGNLSKSLCYFKASGCHIKGSIPPTFGNLTGLKHIDLDGNELTGLIPKTLGELPNIEHMHLGHNRLEGHIPTELCRLSTLRDLYLSDNMLNGTIPACFEDLKSLRRVFLDSNRLSYVVPNLWKIADLLELNLSTNFLSGNISSDMANLTSLWNLDLSWNRFSGDIPINIGDLHSLATLSLAHNNLQGSIPTSFGDLGGLVSLDLSHNNISGYIPKSLESLVSLSYLDLSYNRLEGEIPDGGCFSNFTAQSFTTNYALCGDVRLLVPPCHVKDVDKSSSKHVPFIKYILAPIVLAFFLAVALSIWLLRRRRSNKKQHQVEILSLPSWRWISYQELREATGDFSEFSIIGKGCFGSVYKGTLSDGVDIAVKVFEMQLEGALKSFDVECEVMSSIRHKNLVRVISCCSNADFKALVLEYKHNGSLEKRLYSPNKSLDLLQRLNIAIDVALAVEYLHHGILSPIIHCDLKPSNILLDEDMTALVSDFGIAKIFEEEEAFYQTITLATIGYMAPESNQLFNLMKKLLILFPTVFSILLSCSISVIFGRNNLNSSTSDEESLLAFKSRITSDPFDVLARNWSTNNGDSFCFWIGVSCDPNQRITALDLHGWNLEGTIAPNLGNLTFLTSLDLGLNSFTGRIPEELSGLRRLRVLDFGGNNLTGTIPMFLGALTEVEQIKLFKNNLIGGIPTLSVNLSKLEIFDVSYNSLHGTPALEIGNLSSLQMFAISFNHLTGTIPYPIFNTSSLELIDLTNNSFTGTIPMNLCDNLSKLKILGLAVNSFYGVIPSSIYKCKSLEVLSLSYNEFSGKIPQGIGELTLLKQLYLGRNNLQGEIPYAIFNLSSLMVLDISFNNMSGSLPLDIQLPNLEQLKLGSNHLRGQIFPNLFNCTKLSILSLHGNEFTGAIPQQVGNLTQLTILDLSLNKMTGEISSELGNLKLEQLSLYTNGFSGSIPTSIFNVSTLIQMDISENHFRGQLPRDMGTSLPNLEAVGLDSNNLTGVIPKTLNNASKLSVVSFPNNSFTGVVPDLGNLRLLKWLFLGGNNLIAGNPNQELGFISSLATCPHLENLDIPSNQFDGILPTSLGNLSKSLWYFSAFDSHIKGNIPPTIGNLTGLKLIELQNNELAGLIPNMVGELTQIEQIDFSQNRLQGLIPTELCRLSKLRELYLSGNMLNGSIPACFGDLKSLGRMYLGSNRLTSVVPNLWNIAELLRATEDFGESNVIGQGSFGMVHKGTLSDGSDIVVKVFKMQLERAIQSFEVECEVMSTIRHRNIVRVISCCSNIDFKALVLEYIHNGSLEKWLYSPNTSLDLLQRLNIAIDVALALEYLHHGNPSPIIHCDLKPSNILIDEDMIAHVGDFRIAKIFGEGEVFHQTITLATIGYMAPEYGSEGKVSTSCDIYSFGITLLELFTGMKPTEDMFTEEMSLKDWVSEALQRNIVKEVAAAGLLDQEDRCFSEKEQCVSSIFDLAMKCLVISPQERINMSETVVTLKKIKSSFVCCTRNIALVIPSISCFEMAAQRGLVADTGVRILDVDEGMNPESPTGKSFKADKFPLSRWESAVALGVFLLFSIGLMCIYLTMPAAEYEMLKLPRTLADLRLLKDHLANYAGEYPAEFTLVYCSTYIFMQTFMIPGTIFMSLLAGALFGVIRGLFLVVFNATAGASSCYFLSKLIGRPIVNWLWPDKLRYFQAEIAKRKDKLLNYMLFLRVTPTLPNLFINLASPIVDIPFHVFFLATVIGIIPASYITVRAGLALGDLKSVKDLYDVKTLFILFLIGSILLLPAVLKRKRVYE</sequence>
<feature type="transmembrane region" description="Helical" evidence="22">
    <location>
        <begin position="2223"/>
        <end position="2245"/>
    </location>
</feature>
<dbReference type="FunFam" id="3.80.10.10:FF:000400">
    <property type="entry name" value="Nuclear pore complex protein NUP107"/>
    <property type="match status" value="1"/>
</dbReference>
<dbReference type="GO" id="GO:0009653">
    <property type="term" value="P:anatomical structure morphogenesis"/>
    <property type="evidence" value="ECO:0007669"/>
    <property type="project" value="UniProtKB-ARBA"/>
</dbReference>
<keyword evidence="5" id="KW-0723">Serine/threonine-protein kinase</keyword>
<dbReference type="EC" id="2.7.11.1" evidence="3"/>
<feature type="binding site" evidence="21">
    <location>
        <position position="1845"/>
    </location>
    <ligand>
        <name>ATP</name>
        <dbReference type="ChEBI" id="CHEBI:30616"/>
    </ligand>
</feature>
<dbReference type="PROSITE" id="PS00107">
    <property type="entry name" value="PROTEIN_KINASE_ATP"/>
    <property type="match status" value="2"/>
</dbReference>
<dbReference type="GO" id="GO:0051707">
    <property type="term" value="P:response to other organism"/>
    <property type="evidence" value="ECO:0007669"/>
    <property type="project" value="UniProtKB-ARBA"/>
</dbReference>
<feature type="transmembrane region" description="Helical" evidence="22">
    <location>
        <begin position="890"/>
        <end position="913"/>
    </location>
</feature>
<dbReference type="OrthoDB" id="676979at2759"/>
<dbReference type="InterPro" id="IPR008271">
    <property type="entry name" value="Ser/Thr_kinase_AS"/>
</dbReference>
<keyword evidence="8" id="KW-0808">Transferase</keyword>
<evidence type="ECO:0000256" key="22">
    <source>
        <dbReference type="SAM" id="Phobius"/>
    </source>
</evidence>
<protein>
    <recommendedName>
        <fullName evidence="3">non-specific serine/threonine protein kinase</fullName>
        <ecNumber evidence="3">2.7.11.1</ecNumber>
    </recommendedName>
</protein>
<dbReference type="SMART" id="SM00365">
    <property type="entry name" value="LRR_SD22"/>
    <property type="match status" value="15"/>
</dbReference>
<dbReference type="SMART" id="SM00220">
    <property type="entry name" value="S_TKc"/>
    <property type="match status" value="2"/>
</dbReference>
<gene>
    <name evidence="25" type="ORF">F511_05934</name>
</gene>
<comment type="catalytic activity">
    <reaction evidence="19">
        <text>L-threonyl-[protein] + ATP = O-phospho-L-threonyl-[protein] + ADP + H(+)</text>
        <dbReference type="Rhea" id="RHEA:46608"/>
        <dbReference type="Rhea" id="RHEA-COMP:11060"/>
        <dbReference type="Rhea" id="RHEA-COMP:11605"/>
        <dbReference type="ChEBI" id="CHEBI:15378"/>
        <dbReference type="ChEBI" id="CHEBI:30013"/>
        <dbReference type="ChEBI" id="CHEBI:30616"/>
        <dbReference type="ChEBI" id="CHEBI:61977"/>
        <dbReference type="ChEBI" id="CHEBI:456216"/>
        <dbReference type="EC" id="2.7.11.1"/>
    </reaction>
</comment>
<keyword evidence="16 22" id="KW-0472">Membrane</keyword>
<dbReference type="GO" id="GO:0009791">
    <property type="term" value="P:post-embryonic development"/>
    <property type="evidence" value="ECO:0007669"/>
    <property type="project" value="UniProtKB-ARBA"/>
</dbReference>
<proteinExistence type="inferred from homology"/>
<evidence type="ECO:0000256" key="4">
    <source>
        <dbReference type="ARBA" id="ARBA00022475"/>
    </source>
</evidence>
<dbReference type="PROSITE" id="PS00108">
    <property type="entry name" value="PROTEIN_KINASE_ST"/>
    <property type="match status" value="2"/>
</dbReference>
<dbReference type="InterPro" id="IPR003591">
    <property type="entry name" value="Leu-rich_rpt_typical-subtyp"/>
</dbReference>
<feature type="transmembrane region" description="Helical" evidence="22">
    <location>
        <begin position="2251"/>
        <end position="2269"/>
    </location>
</feature>
<dbReference type="Gene3D" id="3.80.10.10">
    <property type="entry name" value="Ribonuclease Inhibitor"/>
    <property type="match status" value="10"/>
</dbReference>
<evidence type="ECO:0000259" key="24">
    <source>
        <dbReference type="PROSITE" id="PS50011"/>
    </source>
</evidence>
<comment type="subcellular location">
    <subcellularLocation>
        <location evidence="1">Cell membrane</location>
        <topology evidence="1">Single-pass membrane protein</topology>
    </subcellularLocation>
</comment>
<feature type="transmembrane region" description="Helical" evidence="22">
    <location>
        <begin position="1128"/>
        <end position="1148"/>
    </location>
</feature>
<evidence type="ECO:0000256" key="19">
    <source>
        <dbReference type="ARBA" id="ARBA00047899"/>
    </source>
</evidence>
<dbReference type="InterPro" id="IPR013210">
    <property type="entry name" value="LRR_N_plant-typ"/>
</dbReference>
<evidence type="ECO:0000256" key="12">
    <source>
        <dbReference type="ARBA" id="ARBA00022741"/>
    </source>
</evidence>
<dbReference type="FunFam" id="3.80.10.10:FF:000233">
    <property type="entry name" value="Leucine-rich repeat receptor-like protein kinase TDR"/>
    <property type="match status" value="1"/>
</dbReference>
<dbReference type="GO" id="GO:0099402">
    <property type="term" value="P:plant organ development"/>
    <property type="evidence" value="ECO:0007669"/>
    <property type="project" value="UniProtKB-ARBA"/>
</dbReference>
<comment type="similarity">
    <text evidence="2">Belongs to the protein kinase superfamily. Ser/Thr protein kinase family.</text>
</comment>
<keyword evidence="6" id="KW-0597">Phosphoprotein</keyword>
<dbReference type="InterPro" id="IPR011009">
    <property type="entry name" value="Kinase-like_dom_sf"/>
</dbReference>
<evidence type="ECO:0000313" key="26">
    <source>
        <dbReference type="Proteomes" id="UP000250235"/>
    </source>
</evidence>
<dbReference type="InterPro" id="IPR000719">
    <property type="entry name" value="Prot_kinase_dom"/>
</dbReference>
<evidence type="ECO:0000256" key="8">
    <source>
        <dbReference type="ARBA" id="ARBA00022679"/>
    </source>
</evidence>
<dbReference type="FunFam" id="3.30.200.20:FF:000661">
    <property type="entry name" value="Serine-threonine protein kinase plant-type"/>
    <property type="match status" value="2"/>
</dbReference>
<dbReference type="FunFam" id="1.10.510.10:FF:001023">
    <property type="entry name" value="Os07g0541700 protein"/>
    <property type="match status" value="1"/>
</dbReference>
<evidence type="ECO:0000256" key="23">
    <source>
        <dbReference type="SAM" id="SignalP"/>
    </source>
</evidence>
<dbReference type="GO" id="GO:0004674">
    <property type="term" value="F:protein serine/threonine kinase activity"/>
    <property type="evidence" value="ECO:0007669"/>
    <property type="project" value="UniProtKB-KW"/>
</dbReference>
<dbReference type="EMBL" id="KQ987720">
    <property type="protein sequence ID" value="KZV57060.1"/>
    <property type="molecule type" value="Genomic_DNA"/>
</dbReference>
<feature type="domain" description="Protein kinase" evidence="24">
    <location>
        <begin position="1817"/>
        <end position="2098"/>
    </location>
</feature>
<dbReference type="FunFam" id="3.80.10.10:FF:000095">
    <property type="entry name" value="LRR receptor-like serine/threonine-protein kinase GSO1"/>
    <property type="match status" value="2"/>
</dbReference>
<evidence type="ECO:0000256" key="16">
    <source>
        <dbReference type="ARBA" id="ARBA00023136"/>
    </source>
</evidence>
<dbReference type="FunFam" id="1.10.510.10:FF:000358">
    <property type="entry name" value="Putative leucine-rich repeat receptor-like serine/threonine-protein kinase"/>
    <property type="match status" value="1"/>
</dbReference>
<dbReference type="FunFam" id="3.80.10.10:FF:000383">
    <property type="entry name" value="Leucine-rich repeat receptor protein kinase EMS1"/>
    <property type="match status" value="1"/>
</dbReference>
<dbReference type="Pfam" id="PF07714">
    <property type="entry name" value="PK_Tyr_Ser-Thr"/>
    <property type="match status" value="2"/>
</dbReference>
<dbReference type="InterPro" id="IPR032816">
    <property type="entry name" value="VTT_dom"/>
</dbReference>
<evidence type="ECO:0000256" key="1">
    <source>
        <dbReference type="ARBA" id="ARBA00004162"/>
    </source>
</evidence>
<dbReference type="Gene3D" id="3.30.200.20">
    <property type="entry name" value="Phosphorylase Kinase, domain 1"/>
    <property type="match status" value="2"/>
</dbReference>
<evidence type="ECO:0000256" key="7">
    <source>
        <dbReference type="ARBA" id="ARBA00022614"/>
    </source>
</evidence>
<dbReference type="PROSITE" id="PS50011">
    <property type="entry name" value="PROTEIN_KINASE_DOM"/>
    <property type="match status" value="2"/>
</dbReference>
<keyword evidence="14 21" id="KW-0067">ATP-binding</keyword>
<evidence type="ECO:0000256" key="9">
    <source>
        <dbReference type="ARBA" id="ARBA00022692"/>
    </source>
</evidence>
<keyword evidence="17" id="KW-0675">Receptor</keyword>
<dbReference type="InterPro" id="IPR051809">
    <property type="entry name" value="Plant_receptor-like_S/T_kinase"/>
</dbReference>
<comment type="catalytic activity">
    <reaction evidence="20">
        <text>L-seryl-[protein] + ATP = O-phospho-L-seryl-[protein] + ADP + H(+)</text>
        <dbReference type="Rhea" id="RHEA:17989"/>
        <dbReference type="Rhea" id="RHEA-COMP:9863"/>
        <dbReference type="Rhea" id="RHEA-COMP:11604"/>
        <dbReference type="ChEBI" id="CHEBI:15378"/>
        <dbReference type="ChEBI" id="CHEBI:29999"/>
        <dbReference type="ChEBI" id="CHEBI:30616"/>
        <dbReference type="ChEBI" id="CHEBI:83421"/>
        <dbReference type="ChEBI" id="CHEBI:456216"/>
        <dbReference type="EC" id="2.7.11.1"/>
    </reaction>
</comment>
<evidence type="ECO:0000256" key="11">
    <source>
        <dbReference type="ARBA" id="ARBA00022737"/>
    </source>
</evidence>
<dbReference type="SUPFAM" id="SSF52058">
    <property type="entry name" value="L domain-like"/>
    <property type="match status" value="3"/>
</dbReference>
<feature type="binding site" evidence="21">
    <location>
        <position position="976"/>
    </location>
    <ligand>
        <name>ATP</name>
        <dbReference type="ChEBI" id="CHEBI:30616"/>
    </ligand>
</feature>
<keyword evidence="15 22" id="KW-1133">Transmembrane helix</keyword>
<feature type="transmembrane region" description="Helical" evidence="22">
    <location>
        <begin position="2326"/>
        <end position="2347"/>
    </location>
</feature>
<evidence type="ECO:0000256" key="17">
    <source>
        <dbReference type="ARBA" id="ARBA00023170"/>
    </source>
</evidence>
<keyword evidence="7" id="KW-0433">Leucine-rich repeat</keyword>
<dbReference type="SUPFAM" id="SSF56112">
    <property type="entry name" value="Protein kinase-like (PK-like)"/>
    <property type="match status" value="2"/>
</dbReference>
<dbReference type="Pfam" id="PF00560">
    <property type="entry name" value="LRR_1"/>
    <property type="match status" value="10"/>
</dbReference>
<evidence type="ECO:0000256" key="20">
    <source>
        <dbReference type="ARBA" id="ARBA00048679"/>
    </source>
</evidence>
<dbReference type="SUPFAM" id="SSF52047">
    <property type="entry name" value="RNI-like"/>
    <property type="match status" value="2"/>
</dbReference>
<dbReference type="FunFam" id="3.80.10.10:FF:000627">
    <property type="entry name" value="Probable leucine-rich repeat receptor-like protein kinase At2g33170"/>
    <property type="match status" value="1"/>
</dbReference>